<dbReference type="Proteomes" id="UP000610960">
    <property type="component" value="Unassembled WGS sequence"/>
</dbReference>
<dbReference type="InterPro" id="IPR036264">
    <property type="entry name" value="Bact_exopeptidase_dim_dom"/>
</dbReference>
<gene>
    <name evidence="9" type="ORF">GCM10007981_13120</name>
</gene>
<dbReference type="InterPro" id="IPR053493">
    <property type="entry name" value="Thermostable_CP"/>
</dbReference>
<evidence type="ECO:0000256" key="3">
    <source>
        <dbReference type="ARBA" id="ARBA00022645"/>
    </source>
</evidence>
<dbReference type="Pfam" id="PF07687">
    <property type="entry name" value="M20_dimer"/>
    <property type="match status" value="1"/>
</dbReference>
<evidence type="ECO:0000313" key="9">
    <source>
        <dbReference type="EMBL" id="GGP21410.1"/>
    </source>
</evidence>
<evidence type="ECO:0000256" key="2">
    <source>
        <dbReference type="ARBA" id="ARBA00011881"/>
    </source>
</evidence>
<dbReference type="AlphaFoldDB" id="A0A830GU78"/>
<accession>A0A830GU78</accession>
<keyword evidence="5" id="KW-0645">Protease</keyword>
<reference evidence="9" key="2">
    <citation type="submission" date="2020-09" db="EMBL/GenBank/DDBJ databases">
        <authorList>
            <person name="Sun Q."/>
            <person name="Ohkuma M."/>
        </authorList>
    </citation>
    <scope>NUCLEOTIDE SEQUENCE</scope>
    <source>
        <strain evidence="9">JCM 10088</strain>
    </source>
</reference>
<dbReference type="InterPro" id="IPR002933">
    <property type="entry name" value="Peptidase_M20"/>
</dbReference>
<dbReference type="SUPFAM" id="SSF53187">
    <property type="entry name" value="Zn-dependent exopeptidases"/>
    <property type="match status" value="1"/>
</dbReference>
<dbReference type="PANTHER" id="PTHR11014">
    <property type="entry name" value="PEPTIDASE M20 FAMILY MEMBER"/>
    <property type="match status" value="1"/>
</dbReference>
<comment type="subunit">
    <text evidence="2">Homotetramer.</text>
</comment>
<keyword evidence="3" id="KW-0121">Carboxypeptidase</keyword>
<organism evidence="9 10">
    <name type="scientific">Thermocladium modestius</name>
    <dbReference type="NCBI Taxonomy" id="62609"/>
    <lineage>
        <taxon>Archaea</taxon>
        <taxon>Thermoproteota</taxon>
        <taxon>Thermoprotei</taxon>
        <taxon>Thermoproteales</taxon>
        <taxon>Thermoproteaceae</taxon>
        <taxon>Thermocladium</taxon>
    </lineage>
</organism>
<evidence type="ECO:0000256" key="6">
    <source>
        <dbReference type="ARBA" id="ARBA00056511"/>
    </source>
</evidence>
<feature type="binding site" evidence="7">
    <location>
        <position position="222"/>
    </location>
    <ligand>
        <name>Mn(2+)</name>
        <dbReference type="ChEBI" id="CHEBI:29035"/>
        <label>2</label>
    </ligand>
</feature>
<feature type="binding site" evidence="7">
    <location>
        <position position="162"/>
    </location>
    <ligand>
        <name>Mn(2+)</name>
        <dbReference type="ChEBI" id="CHEBI:29035"/>
        <label>2</label>
    </ligand>
</feature>
<dbReference type="NCBIfam" id="TIGR01891">
    <property type="entry name" value="amidohydrolases"/>
    <property type="match status" value="1"/>
</dbReference>
<evidence type="ECO:0000313" key="10">
    <source>
        <dbReference type="Proteomes" id="UP000610960"/>
    </source>
</evidence>
<dbReference type="FunFam" id="3.30.70.360:FF:000014">
    <property type="entry name" value="N-acyl-L-amino acid amidohydrolase"/>
    <property type="match status" value="1"/>
</dbReference>
<comment type="cofactor">
    <cofactor evidence="7">
        <name>Mn(2+)</name>
        <dbReference type="ChEBI" id="CHEBI:29035"/>
    </cofactor>
    <text evidence="7">The Mn(2+) ion enhances activity.</text>
</comment>
<dbReference type="InterPro" id="IPR017439">
    <property type="entry name" value="Amidohydrolase"/>
</dbReference>
<keyword evidence="5" id="KW-0482">Metalloprotease</keyword>
<evidence type="ECO:0000259" key="8">
    <source>
        <dbReference type="Pfam" id="PF07687"/>
    </source>
</evidence>
<protein>
    <submittedName>
        <fullName evidence="9">N-acyl-L-amino acid amidohydrolase</fullName>
    </submittedName>
</protein>
<evidence type="ECO:0000256" key="1">
    <source>
        <dbReference type="ARBA" id="ARBA00006153"/>
    </source>
</evidence>
<keyword evidence="7" id="KW-0464">Manganese</keyword>
<name>A0A830GU78_9CREN</name>
<dbReference type="PIRSF" id="PIRSF005962">
    <property type="entry name" value="Pept_M20D_amidohydro"/>
    <property type="match status" value="1"/>
</dbReference>
<evidence type="ECO:0000256" key="5">
    <source>
        <dbReference type="ARBA" id="ARBA00023049"/>
    </source>
</evidence>
<evidence type="ECO:0000256" key="7">
    <source>
        <dbReference type="PIRSR" id="PIRSR005962-1"/>
    </source>
</evidence>
<proteinExistence type="inferred from homology"/>
<feature type="binding site" evidence="7">
    <location>
        <position position="196"/>
    </location>
    <ligand>
        <name>Mn(2+)</name>
        <dbReference type="ChEBI" id="CHEBI:29035"/>
        <label>2</label>
    </ligand>
</feature>
<dbReference type="Gene3D" id="3.40.630.10">
    <property type="entry name" value="Zn peptidases"/>
    <property type="match status" value="1"/>
</dbReference>
<dbReference type="GO" id="GO:0008237">
    <property type="term" value="F:metallopeptidase activity"/>
    <property type="evidence" value="ECO:0007669"/>
    <property type="project" value="UniProtKB-KW"/>
</dbReference>
<dbReference type="GO" id="GO:0046872">
    <property type="term" value="F:metal ion binding"/>
    <property type="evidence" value="ECO:0007669"/>
    <property type="project" value="UniProtKB-KW"/>
</dbReference>
<dbReference type="InterPro" id="IPR011650">
    <property type="entry name" value="Peptidase_M20_dimer"/>
</dbReference>
<dbReference type="PANTHER" id="PTHR11014:SF63">
    <property type="entry name" value="METALLOPEPTIDASE, PUTATIVE (AFU_ORTHOLOGUE AFUA_6G09600)-RELATED"/>
    <property type="match status" value="1"/>
</dbReference>
<dbReference type="Pfam" id="PF01546">
    <property type="entry name" value="Peptidase_M20"/>
    <property type="match status" value="1"/>
</dbReference>
<comment type="caution">
    <text evidence="9">The sequence shown here is derived from an EMBL/GenBank/DDBJ whole genome shotgun (WGS) entry which is preliminary data.</text>
</comment>
<reference evidence="9" key="1">
    <citation type="journal article" date="2014" name="Int. J. Syst. Evol. Microbiol.">
        <title>Complete genome sequence of Corynebacterium casei LMG S-19264T (=DSM 44701T), isolated from a smear-ripened cheese.</title>
        <authorList>
            <consortium name="US DOE Joint Genome Institute (JGI-PGF)"/>
            <person name="Walter F."/>
            <person name="Albersmeier A."/>
            <person name="Kalinowski J."/>
            <person name="Ruckert C."/>
        </authorList>
    </citation>
    <scope>NUCLEOTIDE SEQUENCE</scope>
    <source>
        <strain evidence="9">JCM 10088</strain>
    </source>
</reference>
<sequence length="448" mass="49409">MASQYVLPSVEIARLASPYIELLIPKLTGKHFIILYYLLPYSLIKLKYGRNIKVLMDLEKLRRDVIEIEDEIIKIRRQIHENPELSYKEYNTAKLVADTLRNLGIEVKTGVGLPTAVVGTLKTPRPGKTVALRADMDALPVEEMTDLPYKSKEKGVMHACGHDTHVAMLLGAAMLLVKNVDMLSGEVRFLFQPAEEDGGLGGAKPMIDAGAMDGVDYVFGLHIFAKYPAGVFATRKGPLMATPDSFKITVHGKGGHGSAPHETIDPIHVSLLIANAIYGISSRQIDPVQPFVISITSIHSGTKDNIIPDNAVMEGTIRSLSEEVRKRALSYMEKIVKSICDIYGAECKVEFMKDVYPITINDPEVTEEAMKVLSNISKVEETEPVLGAEDFSRFLQKAKGTYIFLGTRNEQMGCVYPNHSSRFCVDESVLKLGALAHAALAITFTNMK</sequence>
<dbReference type="GO" id="GO:0004180">
    <property type="term" value="F:carboxypeptidase activity"/>
    <property type="evidence" value="ECO:0007669"/>
    <property type="project" value="UniProtKB-KW"/>
</dbReference>
<feature type="domain" description="Peptidase M20 dimerisation" evidence="8">
    <location>
        <begin position="245"/>
        <end position="339"/>
    </location>
</feature>
<dbReference type="SUPFAM" id="SSF55031">
    <property type="entry name" value="Bacterial exopeptidase dimerisation domain"/>
    <property type="match status" value="1"/>
</dbReference>
<keyword evidence="4 9" id="KW-0378">Hydrolase</keyword>
<dbReference type="EMBL" id="BMNL01000003">
    <property type="protein sequence ID" value="GGP21410.1"/>
    <property type="molecule type" value="Genomic_DNA"/>
</dbReference>
<feature type="binding site" evidence="7">
    <location>
        <position position="160"/>
    </location>
    <ligand>
        <name>Mn(2+)</name>
        <dbReference type="ChEBI" id="CHEBI:29035"/>
        <label>2</label>
    </ligand>
</feature>
<feature type="binding site" evidence="7">
    <location>
        <position position="419"/>
    </location>
    <ligand>
        <name>Mn(2+)</name>
        <dbReference type="ChEBI" id="CHEBI:29035"/>
        <label>2</label>
    </ligand>
</feature>
<keyword evidence="10" id="KW-1185">Reference proteome</keyword>
<dbReference type="NCBIfam" id="NF040868">
    <property type="entry name" value="carboxypep_CpsA"/>
    <property type="match status" value="1"/>
</dbReference>
<evidence type="ECO:0000256" key="4">
    <source>
        <dbReference type="ARBA" id="ARBA00022801"/>
    </source>
</evidence>
<comment type="similarity">
    <text evidence="1">Belongs to the peptidase M20 family.</text>
</comment>
<dbReference type="Gene3D" id="3.30.70.360">
    <property type="match status" value="1"/>
</dbReference>
<keyword evidence="7" id="KW-0479">Metal-binding</keyword>
<comment type="function">
    <text evidence="6">Can release basic, acidic, aromatic, and, to a lesser extent, aliphatic amino acids.</text>
</comment>